<dbReference type="Proteomes" id="UP001310890">
    <property type="component" value="Unassembled WGS sequence"/>
</dbReference>
<organism evidence="2 3">
    <name type="scientific">Meristemomyces frigidus</name>
    <dbReference type="NCBI Taxonomy" id="1508187"/>
    <lineage>
        <taxon>Eukaryota</taxon>
        <taxon>Fungi</taxon>
        <taxon>Dikarya</taxon>
        <taxon>Ascomycota</taxon>
        <taxon>Pezizomycotina</taxon>
        <taxon>Dothideomycetes</taxon>
        <taxon>Dothideomycetidae</taxon>
        <taxon>Mycosphaerellales</taxon>
        <taxon>Teratosphaeriaceae</taxon>
        <taxon>Meristemomyces</taxon>
    </lineage>
</organism>
<comment type="caution">
    <text evidence="2">The sequence shown here is derived from an EMBL/GenBank/DDBJ whole genome shotgun (WGS) entry which is preliminary data.</text>
</comment>
<accession>A0AAN7TIJ1</accession>
<evidence type="ECO:0000256" key="1">
    <source>
        <dbReference type="SAM" id="MobiDB-lite"/>
    </source>
</evidence>
<proteinExistence type="predicted"/>
<dbReference type="AlphaFoldDB" id="A0AAN7TIJ1"/>
<protein>
    <submittedName>
        <fullName evidence="2">Uncharacterized protein</fullName>
    </submittedName>
</protein>
<reference evidence="2" key="1">
    <citation type="submission" date="2023-08" db="EMBL/GenBank/DDBJ databases">
        <title>Black Yeasts Isolated from many extreme environments.</title>
        <authorList>
            <person name="Coleine C."/>
            <person name="Stajich J.E."/>
            <person name="Selbmann L."/>
        </authorList>
    </citation>
    <scope>NUCLEOTIDE SEQUENCE</scope>
    <source>
        <strain evidence="2">CCFEE 5401</strain>
    </source>
</reference>
<name>A0AAN7TIJ1_9PEZI</name>
<dbReference type="EMBL" id="JAVRRL010000026">
    <property type="protein sequence ID" value="KAK5113047.1"/>
    <property type="molecule type" value="Genomic_DNA"/>
</dbReference>
<gene>
    <name evidence="2" type="ORF">LTR62_003626</name>
</gene>
<sequence>MTTISCPIPEVGQVLEPYIKTQQEVARIRSELHGNLQTYVQQDGRPLTSVNLTLPHNAGHERPIPTSMKGVRRAYLRALQAHAIAQARYDALKADLDSLTDAKESTIPDSGHMSVENTLVPLLRQREKHRRLEIIEQTCSAVVASAEASITAHLDDIVRSRAGDLPTPPTNHPSTYDDKADVASQILQLKRELLSTKRVIENFSVNELAHVTRTPVPTRGGGELAGLQNALNVLTGWMEQQLATIGDAEAGSQTASVMALANGHEYPSPVSTDEISTAYEEYVKARETLLQTLSNPQNPPPQASSHPFFPTSVTDQSTQRSSAEIILPFIHRLDCAKREEQTLQHQTAFTRKAIQSSEHQTQKLITRLSDESHLVRPGSSKGRDWAEAAAQAEKATMTYTKEKLQAGEKAAIAAEQTLTDIREIPKLFDGLIGMNARYKQDD</sequence>
<evidence type="ECO:0000313" key="3">
    <source>
        <dbReference type="Proteomes" id="UP001310890"/>
    </source>
</evidence>
<feature type="region of interest" description="Disordered" evidence="1">
    <location>
        <begin position="293"/>
        <end position="317"/>
    </location>
</feature>
<evidence type="ECO:0000313" key="2">
    <source>
        <dbReference type="EMBL" id="KAK5113047.1"/>
    </source>
</evidence>